<organism evidence="1 2">
    <name type="scientific">Octopus sinensis</name>
    <name type="common">East Asian common octopus</name>
    <dbReference type="NCBI Taxonomy" id="2607531"/>
    <lineage>
        <taxon>Eukaryota</taxon>
        <taxon>Metazoa</taxon>
        <taxon>Spiralia</taxon>
        <taxon>Lophotrochozoa</taxon>
        <taxon>Mollusca</taxon>
        <taxon>Cephalopoda</taxon>
        <taxon>Coleoidea</taxon>
        <taxon>Octopodiformes</taxon>
        <taxon>Octopoda</taxon>
        <taxon>Incirrata</taxon>
        <taxon>Octopodidae</taxon>
        <taxon>Octopus</taxon>
    </lineage>
</organism>
<dbReference type="KEGG" id="osn:115212014"/>
<evidence type="ECO:0000313" key="2">
    <source>
        <dbReference type="RefSeq" id="XP_029636666.1"/>
    </source>
</evidence>
<dbReference type="GO" id="GO:0003723">
    <property type="term" value="F:RNA binding"/>
    <property type="evidence" value="ECO:0007669"/>
    <property type="project" value="TreeGrafter"/>
</dbReference>
<proteinExistence type="predicted"/>
<dbReference type="GO" id="GO:0032543">
    <property type="term" value="P:mitochondrial translation"/>
    <property type="evidence" value="ECO:0007669"/>
    <property type="project" value="InterPro"/>
</dbReference>
<protein>
    <submittedName>
        <fullName evidence="2">Coiled-coil-helix-coiled-coil-helix domain-containing protein 1</fullName>
    </submittedName>
</protein>
<keyword evidence="1" id="KW-1185">Reference proteome</keyword>
<evidence type="ECO:0000313" key="1">
    <source>
        <dbReference type="Proteomes" id="UP000515154"/>
    </source>
</evidence>
<dbReference type="SUPFAM" id="SSF47072">
    <property type="entry name" value="Cysteine alpha-hairpin motif"/>
    <property type="match status" value="1"/>
</dbReference>
<dbReference type="AlphaFoldDB" id="A0A6P7SFC7"/>
<dbReference type="PANTHER" id="PTHR31278">
    <property type="entry name" value="CHCHD1"/>
    <property type="match status" value="1"/>
</dbReference>
<sequence length="119" mass="13517">MTRLTEVLNRGRRPGYHGKFTNYKEVFPYKLPLPPILKNSVSNKKDKSKVAPCLEEIGLLLTCWKSSDFSMKGCEKEVKAFNECYAASLNQPPQTGSRLSAAEVNKLLKRFPQPPHSYK</sequence>
<reference evidence="2" key="1">
    <citation type="submission" date="2025-08" db="UniProtKB">
        <authorList>
            <consortium name="RefSeq"/>
        </authorList>
    </citation>
    <scope>IDENTIFICATION</scope>
</reference>
<dbReference type="RefSeq" id="XP_029636666.1">
    <property type="nucleotide sequence ID" value="XM_029780806.2"/>
</dbReference>
<dbReference type="PANTHER" id="PTHR31278:SF2">
    <property type="entry name" value="SMALL RIBOSOMAL SUBUNIT PROTEIN MS37"/>
    <property type="match status" value="1"/>
</dbReference>
<dbReference type="GO" id="GO:0005761">
    <property type="term" value="C:mitochondrial ribosome"/>
    <property type="evidence" value="ECO:0007669"/>
    <property type="project" value="InterPro"/>
</dbReference>
<dbReference type="InterPro" id="IPR009069">
    <property type="entry name" value="Cys_alpha_HP_mot_SF"/>
</dbReference>
<dbReference type="Proteomes" id="UP000515154">
    <property type="component" value="Linkage group LG5"/>
</dbReference>
<dbReference type="GO" id="GO:0005654">
    <property type="term" value="C:nucleoplasm"/>
    <property type="evidence" value="ECO:0007669"/>
    <property type="project" value="TreeGrafter"/>
</dbReference>
<name>A0A6P7SFC7_9MOLL</name>
<dbReference type="InterPro" id="IPR033620">
    <property type="entry name" value="Ribosomal_mS37_met"/>
</dbReference>
<accession>A0A6P7SFC7</accession>
<gene>
    <name evidence="2" type="primary">LOC115212014</name>
</gene>